<dbReference type="PROSITE" id="PS00107">
    <property type="entry name" value="PROTEIN_KINASE_ATP"/>
    <property type="match status" value="1"/>
</dbReference>
<keyword evidence="3 11" id="KW-0723">Serine/threonine-protein kinase</keyword>
<evidence type="ECO:0000256" key="7">
    <source>
        <dbReference type="ARBA" id="ARBA00022840"/>
    </source>
</evidence>
<proteinExistence type="inferred from homology"/>
<evidence type="ECO:0000256" key="12">
    <source>
        <dbReference type="SAM" id="MobiDB-lite"/>
    </source>
</evidence>
<dbReference type="Proteomes" id="UP000694680">
    <property type="component" value="Chromosome 11"/>
</dbReference>
<dbReference type="SUPFAM" id="SSF56112">
    <property type="entry name" value="Protein kinase-like (PK-like)"/>
    <property type="match status" value="1"/>
</dbReference>
<reference evidence="14" key="1">
    <citation type="submission" date="2020-06" db="EMBL/GenBank/DDBJ databases">
        <authorList>
            <consortium name="Wellcome Sanger Institute Data Sharing"/>
        </authorList>
    </citation>
    <scope>NUCLEOTIDE SEQUENCE [LARGE SCALE GENOMIC DNA]</scope>
</reference>
<dbReference type="GO" id="GO:0007346">
    <property type="term" value="P:regulation of mitotic cell cycle"/>
    <property type="evidence" value="ECO:0007669"/>
    <property type="project" value="TreeGrafter"/>
</dbReference>
<feature type="domain" description="Protein kinase" evidence="13">
    <location>
        <begin position="206"/>
        <end position="457"/>
    </location>
</feature>
<dbReference type="InterPro" id="IPR011009">
    <property type="entry name" value="Kinase-like_dom_sf"/>
</dbReference>
<dbReference type="Gene3D" id="1.10.510.10">
    <property type="entry name" value="Transferase(Phosphotransferase) domain 1"/>
    <property type="match status" value="1"/>
</dbReference>
<comment type="similarity">
    <text evidence="1">Belongs to the protein kinase superfamily. CAMK Ser/Thr protein kinase family. PIM subfamily.</text>
</comment>
<dbReference type="InterPro" id="IPR000719">
    <property type="entry name" value="Prot_kinase_dom"/>
</dbReference>
<keyword evidence="7 10" id="KW-0067">ATP-binding</keyword>
<feature type="compositionally biased region" description="Basic and acidic residues" evidence="12">
    <location>
        <begin position="95"/>
        <end position="108"/>
    </location>
</feature>
<dbReference type="InterPro" id="IPR051138">
    <property type="entry name" value="PIM_Ser/Thr_kinase"/>
</dbReference>
<evidence type="ECO:0000256" key="2">
    <source>
        <dbReference type="ARBA" id="ARBA00012513"/>
    </source>
</evidence>
<keyword evidence="15" id="KW-1185">Reference proteome</keyword>
<sequence>MAHKSEVLRRLRELIAMKPKNKNKKKSMAPTIKNHISVVGTEKASREVPTPSSKKRKNEEDLGKMPCSKKTKVEDEVATLNSKKRKAEEEVEEERPEKRCCLDSGDHEKRKHMPNVKAKSSSPKVKAVESQSFGSKKSSSNPPIPLQDEDRFLFTSSNQSKASPEPVPPAPHYYDGCLFNHTSLNPVLDNNIIISKTSINEFNAKYEECNVLGEGSYGIVYAGIRRSDLTQVAVKHIPKEKVSYMFVNYQNSIYICVSEAILMAQAAGQLFKGSKENRGIIGLLDVYDLEKEVLIVMERPKKSMDITEYIEKQEGQVPEHEAKSILKQLLDAAQLMHYNGVFHQDIKDMNVLVSLEEESLPIRIIDFGCGDFVKVPPCSEYCGTLLCTPARVLEAELTTVWQMGALLKNLFERQHHIHKGYSFLSQECIDFMNQCLTFKRTNIAQFELNLFSTKALV</sequence>
<evidence type="ECO:0000256" key="4">
    <source>
        <dbReference type="ARBA" id="ARBA00022679"/>
    </source>
</evidence>
<dbReference type="SMART" id="SM00220">
    <property type="entry name" value="S_TKc"/>
    <property type="match status" value="1"/>
</dbReference>
<dbReference type="Gene3D" id="3.30.200.20">
    <property type="entry name" value="Phosphorylase Kinase, domain 1"/>
    <property type="match status" value="1"/>
</dbReference>
<reference evidence="14" key="2">
    <citation type="submission" date="2025-08" db="UniProtKB">
        <authorList>
            <consortium name="Ensembl"/>
        </authorList>
    </citation>
    <scope>IDENTIFICATION</scope>
</reference>
<feature type="compositionally biased region" description="Low complexity" evidence="12">
    <location>
        <begin position="116"/>
        <end position="140"/>
    </location>
</feature>
<dbReference type="GO" id="GO:0004674">
    <property type="term" value="F:protein serine/threonine kinase activity"/>
    <property type="evidence" value="ECO:0007669"/>
    <property type="project" value="UniProtKB-KW"/>
</dbReference>
<dbReference type="PANTHER" id="PTHR22984:SF11">
    <property type="entry name" value="AURORA KINASE-RELATED"/>
    <property type="match status" value="1"/>
</dbReference>
<evidence type="ECO:0000256" key="10">
    <source>
        <dbReference type="PROSITE-ProRule" id="PRU10141"/>
    </source>
</evidence>
<dbReference type="Pfam" id="PF00069">
    <property type="entry name" value="Pkinase"/>
    <property type="match status" value="1"/>
</dbReference>
<evidence type="ECO:0000256" key="11">
    <source>
        <dbReference type="RuleBase" id="RU000304"/>
    </source>
</evidence>
<dbReference type="GO" id="GO:0043066">
    <property type="term" value="P:negative regulation of apoptotic process"/>
    <property type="evidence" value="ECO:0007669"/>
    <property type="project" value="TreeGrafter"/>
</dbReference>
<dbReference type="PROSITE" id="PS00108">
    <property type="entry name" value="PROTEIN_KINASE_ST"/>
    <property type="match status" value="1"/>
</dbReference>
<comment type="catalytic activity">
    <reaction evidence="8">
        <text>L-threonyl-[protein] + ATP = O-phospho-L-threonyl-[protein] + ADP + H(+)</text>
        <dbReference type="Rhea" id="RHEA:46608"/>
        <dbReference type="Rhea" id="RHEA-COMP:11060"/>
        <dbReference type="Rhea" id="RHEA-COMP:11605"/>
        <dbReference type="ChEBI" id="CHEBI:15378"/>
        <dbReference type="ChEBI" id="CHEBI:30013"/>
        <dbReference type="ChEBI" id="CHEBI:30616"/>
        <dbReference type="ChEBI" id="CHEBI:61977"/>
        <dbReference type="ChEBI" id="CHEBI:456216"/>
        <dbReference type="EC" id="2.7.11.1"/>
    </reaction>
</comment>
<dbReference type="PANTHER" id="PTHR22984">
    <property type="entry name" value="SERINE/THREONINE-PROTEIN KINASE PIM"/>
    <property type="match status" value="1"/>
</dbReference>
<dbReference type="InterPro" id="IPR008271">
    <property type="entry name" value="Ser/Thr_kinase_AS"/>
</dbReference>
<feature type="region of interest" description="Disordered" evidence="12">
    <location>
        <begin position="16"/>
        <end position="148"/>
    </location>
</feature>
<comment type="catalytic activity">
    <reaction evidence="9">
        <text>L-seryl-[protein] + ATP = O-phospho-L-seryl-[protein] + ADP + H(+)</text>
        <dbReference type="Rhea" id="RHEA:17989"/>
        <dbReference type="Rhea" id="RHEA-COMP:9863"/>
        <dbReference type="Rhea" id="RHEA-COMP:11604"/>
        <dbReference type="ChEBI" id="CHEBI:15378"/>
        <dbReference type="ChEBI" id="CHEBI:29999"/>
        <dbReference type="ChEBI" id="CHEBI:30616"/>
        <dbReference type="ChEBI" id="CHEBI:83421"/>
        <dbReference type="ChEBI" id="CHEBI:456216"/>
        <dbReference type="EC" id="2.7.11.1"/>
    </reaction>
</comment>
<dbReference type="GO" id="GO:0005737">
    <property type="term" value="C:cytoplasm"/>
    <property type="evidence" value="ECO:0007669"/>
    <property type="project" value="TreeGrafter"/>
</dbReference>
<reference evidence="14" key="3">
    <citation type="submission" date="2025-09" db="UniProtKB">
        <authorList>
            <consortium name="Ensembl"/>
        </authorList>
    </citation>
    <scope>IDENTIFICATION</scope>
</reference>
<keyword evidence="6" id="KW-0418">Kinase</keyword>
<evidence type="ECO:0000256" key="9">
    <source>
        <dbReference type="ARBA" id="ARBA00048679"/>
    </source>
</evidence>
<evidence type="ECO:0000256" key="3">
    <source>
        <dbReference type="ARBA" id="ARBA00022527"/>
    </source>
</evidence>
<name>A0A8C5GJM0_GOUWI</name>
<evidence type="ECO:0000313" key="14">
    <source>
        <dbReference type="Ensembl" id="ENSGWIP00000031473.1"/>
    </source>
</evidence>
<evidence type="ECO:0000313" key="15">
    <source>
        <dbReference type="Proteomes" id="UP000694680"/>
    </source>
</evidence>
<keyword evidence="5 10" id="KW-0547">Nucleotide-binding</keyword>
<evidence type="ECO:0000256" key="8">
    <source>
        <dbReference type="ARBA" id="ARBA00047899"/>
    </source>
</evidence>
<evidence type="ECO:0000256" key="6">
    <source>
        <dbReference type="ARBA" id="ARBA00022777"/>
    </source>
</evidence>
<keyword evidence="4" id="KW-0808">Transferase</keyword>
<protein>
    <recommendedName>
        <fullName evidence="2">non-specific serine/threonine protein kinase</fullName>
        <ecNumber evidence="2">2.7.11.1</ecNumber>
    </recommendedName>
</protein>
<accession>A0A8C5GJM0</accession>
<dbReference type="GO" id="GO:0005524">
    <property type="term" value="F:ATP binding"/>
    <property type="evidence" value="ECO:0007669"/>
    <property type="project" value="UniProtKB-UniRule"/>
</dbReference>
<feature type="binding site" evidence="10">
    <location>
        <position position="235"/>
    </location>
    <ligand>
        <name>ATP</name>
        <dbReference type="ChEBI" id="CHEBI:30616"/>
    </ligand>
</feature>
<evidence type="ECO:0000256" key="5">
    <source>
        <dbReference type="ARBA" id="ARBA00022741"/>
    </source>
</evidence>
<dbReference type="EC" id="2.7.11.1" evidence="2"/>
<organism evidence="14 15">
    <name type="scientific">Gouania willdenowi</name>
    <name type="common">Blunt-snouted clingfish</name>
    <name type="synonym">Lepadogaster willdenowi</name>
    <dbReference type="NCBI Taxonomy" id="441366"/>
    <lineage>
        <taxon>Eukaryota</taxon>
        <taxon>Metazoa</taxon>
        <taxon>Chordata</taxon>
        <taxon>Craniata</taxon>
        <taxon>Vertebrata</taxon>
        <taxon>Euteleostomi</taxon>
        <taxon>Actinopterygii</taxon>
        <taxon>Neopterygii</taxon>
        <taxon>Teleostei</taxon>
        <taxon>Neoteleostei</taxon>
        <taxon>Acanthomorphata</taxon>
        <taxon>Ovalentaria</taxon>
        <taxon>Blenniimorphae</taxon>
        <taxon>Blenniiformes</taxon>
        <taxon>Gobiesocoidei</taxon>
        <taxon>Gobiesocidae</taxon>
        <taxon>Gobiesocinae</taxon>
        <taxon>Gouania</taxon>
    </lineage>
</organism>
<dbReference type="Ensembl" id="ENSGWIT00000034275.1">
    <property type="protein sequence ID" value="ENSGWIP00000031473.1"/>
    <property type="gene ID" value="ENSGWIG00000016269.1"/>
</dbReference>
<evidence type="ECO:0000256" key="1">
    <source>
        <dbReference type="ARBA" id="ARBA00005505"/>
    </source>
</evidence>
<dbReference type="PROSITE" id="PS50011">
    <property type="entry name" value="PROTEIN_KINASE_DOM"/>
    <property type="match status" value="1"/>
</dbReference>
<evidence type="ECO:0000259" key="13">
    <source>
        <dbReference type="PROSITE" id="PS50011"/>
    </source>
</evidence>
<dbReference type="AlphaFoldDB" id="A0A8C5GJM0"/>
<dbReference type="InterPro" id="IPR017441">
    <property type="entry name" value="Protein_kinase_ATP_BS"/>
</dbReference>